<comment type="catalytic activity">
    <reaction evidence="6 7">
        <text>Release of N-terminal amino acids, preferentially methionine, from peptides and arylamides.</text>
        <dbReference type="EC" id="3.4.11.18"/>
    </reaction>
</comment>
<dbReference type="Proteomes" id="UP001321582">
    <property type="component" value="Chromosome"/>
</dbReference>
<feature type="binding site" evidence="6">
    <location>
        <position position="77"/>
    </location>
    <ligand>
        <name>substrate</name>
    </ligand>
</feature>
<dbReference type="EC" id="3.4.11.18" evidence="6 7"/>
<evidence type="ECO:0000313" key="9">
    <source>
        <dbReference type="EMBL" id="BDU50756.1"/>
    </source>
</evidence>
<dbReference type="HAMAP" id="MF_01974">
    <property type="entry name" value="MetAP_1"/>
    <property type="match status" value="1"/>
</dbReference>
<protein>
    <recommendedName>
        <fullName evidence="6 7">Methionine aminopeptidase</fullName>
        <shortName evidence="6">MAP</shortName>
        <shortName evidence="6">MetAP</shortName>
        <ecNumber evidence="6 7">3.4.11.18</ecNumber>
    </recommendedName>
    <alternativeName>
        <fullName evidence="6">Peptidase M</fullName>
    </alternativeName>
</protein>
<dbReference type="PROSITE" id="PS00680">
    <property type="entry name" value="MAP_1"/>
    <property type="match status" value="1"/>
</dbReference>
<keyword evidence="10" id="KW-1185">Reference proteome</keyword>
<dbReference type="PANTHER" id="PTHR43330:SF27">
    <property type="entry name" value="METHIONINE AMINOPEPTIDASE"/>
    <property type="match status" value="1"/>
</dbReference>
<dbReference type="GO" id="GO:0004239">
    <property type="term" value="F:initiator methionyl aminopeptidase activity"/>
    <property type="evidence" value="ECO:0007669"/>
    <property type="project" value="UniProtKB-UniRule"/>
</dbReference>
<dbReference type="AlphaFoldDB" id="A0AAU9D452"/>
<keyword evidence="5 6" id="KW-0378">Hydrolase</keyword>
<comment type="subunit">
    <text evidence="6">Monomer.</text>
</comment>
<dbReference type="KEGG" id="haby:HLVA_13250"/>
<feature type="binding site" evidence="6">
    <location>
        <position position="202"/>
    </location>
    <ligand>
        <name>a divalent metal cation</name>
        <dbReference type="ChEBI" id="CHEBI:60240"/>
        <label>2</label>
        <note>catalytic</note>
    </ligand>
</feature>
<feature type="domain" description="Peptidase M24" evidence="8">
    <location>
        <begin position="11"/>
        <end position="241"/>
    </location>
</feature>
<dbReference type="InterPro" id="IPR001714">
    <property type="entry name" value="Pept_M24_MAP"/>
</dbReference>
<keyword evidence="4 6" id="KW-0479">Metal-binding</keyword>
<feature type="binding site" evidence="6">
    <location>
        <position position="169"/>
    </location>
    <ligand>
        <name>a divalent metal cation</name>
        <dbReference type="ChEBI" id="CHEBI:60240"/>
        <label>2</label>
        <note>catalytic</note>
    </ligand>
</feature>
<accession>A0AAU9D452</accession>
<dbReference type="SUPFAM" id="SSF55920">
    <property type="entry name" value="Creatinase/aminopeptidase"/>
    <property type="match status" value="1"/>
</dbReference>
<dbReference type="Gene3D" id="3.90.230.10">
    <property type="entry name" value="Creatinase/methionine aminopeptidase superfamily"/>
    <property type="match status" value="1"/>
</dbReference>
<evidence type="ECO:0000256" key="3">
    <source>
        <dbReference type="ARBA" id="ARBA00022670"/>
    </source>
</evidence>
<dbReference type="Pfam" id="PF00557">
    <property type="entry name" value="Peptidase_M24"/>
    <property type="match status" value="1"/>
</dbReference>
<dbReference type="GO" id="GO:0006508">
    <property type="term" value="P:proteolysis"/>
    <property type="evidence" value="ECO:0007669"/>
    <property type="project" value="UniProtKB-KW"/>
</dbReference>
<organism evidence="9 10">
    <name type="scientific">Haliovirga abyssi</name>
    <dbReference type="NCBI Taxonomy" id="2996794"/>
    <lineage>
        <taxon>Bacteria</taxon>
        <taxon>Fusobacteriati</taxon>
        <taxon>Fusobacteriota</taxon>
        <taxon>Fusobacteriia</taxon>
        <taxon>Fusobacteriales</taxon>
        <taxon>Haliovirgaceae</taxon>
        <taxon>Haliovirga</taxon>
    </lineage>
</organism>
<gene>
    <name evidence="9" type="primary">map_2</name>
    <name evidence="6" type="synonym">map</name>
    <name evidence="9" type="ORF">HLVA_13250</name>
</gene>
<dbReference type="PRINTS" id="PR00599">
    <property type="entry name" value="MAPEPTIDASE"/>
</dbReference>
<dbReference type="InterPro" id="IPR036005">
    <property type="entry name" value="Creatinase/aminopeptidase-like"/>
</dbReference>
<dbReference type="EMBL" id="AP027059">
    <property type="protein sequence ID" value="BDU50756.1"/>
    <property type="molecule type" value="Genomic_DNA"/>
</dbReference>
<feature type="binding site" evidence="6">
    <location>
        <position position="106"/>
    </location>
    <ligand>
        <name>a divalent metal cation</name>
        <dbReference type="ChEBI" id="CHEBI:60240"/>
        <label>2</label>
        <note>catalytic</note>
    </ligand>
</feature>
<dbReference type="GO" id="GO:0070006">
    <property type="term" value="F:metalloaminopeptidase activity"/>
    <property type="evidence" value="ECO:0007669"/>
    <property type="project" value="UniProtKB-UniRule"/>
</dbReference>
<evidence type="ECO:0000256" key="7">
    <source>
        <dbReference type="RuleBase" id="RU003653"/>
    </source>
</evidence>
<evidence type="ECO:0000259" key="8">
    <source>
        <dbReference type="Pfam" id="PF00557"/>
    </source>
</evidence>
<comment type="cofactor">
    <cofactor evidence="6">
        <name>Co(2+)</name>
        <dbReference type="ChEBI" id="CHEBI:48828"/>
    </cofactor>
    <cofactor evidence="6">
        <name>Zn(2+)</name>
        <dbReference type="ChEBI" id="CHEBI:29105"/>
    </cofactor>
    <cofactor evidence="6">
        <name>Mn(2+)</name>
        <dbReference type="ChEBI" id="CHEBI:29035"/>
    </cofactor>
    <cofactor evidence="6">
        <name>Fe(2+)</name>
        <dbReference type="ChEBI" id="CHEBI:29033"/>
    </cofactor>
    <text evidence="6">Binds 2 divalent metal cations per subunit. Has a high-affinity and a low affinity metal-binding site. The true nature of the physiological cofactor is under debate. The enzyme is active with cobalt, zinc, manganese or divalent iron ions. Most likely, methionine aminopeptidases function as mononuclear Fe(2+)-metalloproteases under physiological conditions, and the catalytically relevant metal-binding site has been assigned to the histidine-containing high-affinity site.</text>
</comment>
<comment type="similarity">
    <text evidence="6">Belongs to the peptidase M24A family. Methionine aminopeptidase type 1 subfamily.</text>
</comment>
<name>A0AAU9D452_9FUSO</name>
<reference evidence="9 10" key="1">
    <citation type="submission" date="2022-11" db="EMBL/GenBank/DDBJ databases">
        <title>Haliovirga abyssi gen. nov., sp. nov., a mesophilic fermentative bacterium isolated from the Iheya North hydrothermal field and the proposal of Haliovirgaceae fam. nov.</title>
        <authorList>
            <person name="Miyazaki U."/>
            <person name="Tame A."/>
            <person name="Miyazaki J."/>
            <person name="Takai K."/>
            <person name="Sawayama S."/>
            <person name="Kitajima M."/>
            <person name="Okamoto A."/>
            <person name="Nakagawa S."/>
        </authorList>
    </citation>
    <scope>NUCLEOTIDE SEQUENCE [LARGE SCALE GENOMIC DNA]</scope>
    <source>
        <strain evidence="9 10">IC12</strain>
    </source>
</reference>
<dbReference type="RefSeq" id="WP_307903612.1">
    <property type="nucleotide sequence ID" value="NZ_AP027059.1"/>
</dbReference>
<dbReference type="PANTHER" id="PTHR43330">
    <property type="entry name" value="METHIONINE AMINOPEPTIDASE"/>
    <property type="match status" value="1"/>
</dbReference>
<keyword evidence="3 6" id="KW-0645">Protease</keyword>
<feature type="binding site" evidence="6">
    <location>
        <position position="176"/>
    </location>
    <ligand>
        <name>substrate</name>
    </ligand>
</feature>
<feature type="binding site" evidence="6">
    <location>
        <position position="235"/>
    </location>
    <ligand>
        <name>a divalent metal cation</name>
        <dbReference type="ChEBI" id="CHEBI:60240"/>
        <label>2</label>
        <note>catalytic</note>
    </ligand>
</feature>
<evidence type="ECO:0000256" key="6">
    <source>
        <dbReference type="HAMAP-Rule" id="MF_01974"/>
    </source>
</evidence>
<feature type="binding site" evidence="6">
    <location>
        <position position="106"/>
    </location>
    <ligand>
        <name>a divalent metal cation</name>
        <dbReference type="ChEBI" id="CHEBI:60240"/>
        <label>1</label>
    </ligand>
</feature>
<dbReference type="InterPro" id="IPR000994">
    <property type="entry name" value="Pept_M24"/>
</dbReference>
<dbReference type="InterPro" id="IPR002467">
    <property type="entry name" value="Pept_M24A_MAP1"/>
</dbReference>
<dbReference type="GO" id="GO:0046872">
    <property type="term" value="F:metal ion binding"/>
    <property type="evidence" value="ECO:0007669"/>
    <property type="project" value="UniProtKB-UniRule"/>
</dbReference>
<dbReference type="CDD" id="cd01086">
    <property type="entry name" value="MetAP1"/>
    <property type="match status" value="1"/>
</dbReference>
<dbReference type="GO" id="GO:0005829">
    <property type="term" value="C:cytosol"/>
    <property type="evidence" value="ECO:0007669"/>
    <property type="project" value="TreeGrafter"/>
</dbReference>
<comment type="function">
    <text evidence="1 6">Removes the N-terminal methionine from nascent proteins. The N-terminal methionine is often cleaved when the second residue in the primary sequence is small and uncharged (Met-Ala-, Cys, Gly, Pro, Ser, Thr, or Val). Requires deformylation of the N(alpha)-formylated initiator methionine before it can be hydrolyzed.</text>
</comment>
<evidence type="ECO:0000313" key="10">
    <source>
        <dbReference type="Proteomes" id="UP001321582"/>
    </source>
</evidence>
<dbReference type="NCBIfam" id="TIGR00500">
    <property type="entry name" value="met_pdase_I"/>
    <property type="match status" value="1"/>
</dbReference>
<evidence type="ECO:0000256" key="2">
    <source>
        <dbReference type="ARBA" id="ARBA00022438"/>
    </source>
</evidence>
<feature type="binding site" evidence="6">
    <location>
        <position position="95"/>
    </location>
    <ligand>
        <name>a divalent metal cation</name>
        <dbReference type="ChEBI" id="CHEBI:60240"/>
        <label>1</label>
    </ligand>
</feature>
<evidence type="ECO:0000256" key="4">
    <source>
        <dbReference type="ARBA" id="ARBA00022723"/>
    </source>
</evidence>
<keyword evidence="2 6" id="KW-0031">Aminopeptidase</keyword>
<sequence>MIKIKTKEEIKKMRKAGKLAGELLIYLEPFVKEGVSTQYLNDLAEEFTKEHGAISAPLNYNGFPKSMCTSINNVVCHGIPSEKEILKDGDIINLDVTVILDGYHGDTSKTFLVGNVDEEVVNLVKRTENAMYKGIEAIKPGKYLYEVGKTIEKYINKFGYSIVRDYTGHGIGAKFHEEPAVFHNYTAKNRIRLKEGMIFTVEPMINMGKSHRTITSKEDGWTVTTADNSISAQFEHTVLVTSKGVEILTKVD</sequence>
<evidence type="ECO:0000256" key="1">
    <source>
        <dbReference type="ARBA" id="ARBA00002521"/>
    </source>
</evidence>
<proteinExistence type="inferred from homology"/>
<evidence type="ECO:0000256" key="5">
    <source>
        <dbReference type="ARBA" id="ARBA00022801"/>
    </source>
</evidence>
<feature type="binding site" evidence="6">
    <location>
        <position position="235"/>
    </location>
    <ligand>
        <name>a divalent metal cation</name>
        <dbReference type="ChEBI" id="CHEBI:60240"/>
        <label>1</label>
    </ligand>
</feature>